<evidence type="ECO:0000313" key="12">
    <source>
        <dbReference type="EMBL" id="QAA92591.1"/>
    </source>
</evidence>
<dbReference type="Pfam" id="PF01019">
    <property type="entry name" value="G_glu_transpept"/>
    <property type="match status" value="1"/>
</dbReference>
<dbReference type="SUPFAM" id="SSF56235">
    <property type="entry name" value="N-terminal nucleophile aminohydrolases (Ntn hydrolases)"/>
    <property type="match status" value="1"/>
</dbReference>
<comment type="catalytic activity">
    <reaction evidence="8 11">
        <text>an N-terminal (5-L-glutamyl)-[peptide] + an alpha-amino acid = 5-L-glutamyl amino acid + an N-terminal L-alpha-aminoacyl-[peptide]</text>
        <dbReference type="Rhea" id="RHEA:23904"/>
        <dbReference type="Rhea" id="RHEA-COMP:9780"/>
        <dbReference type="Rhea" id="RHEA-COMP:9795"/>
        <dbReference type="ChEBI" id="CHEBI:77644"/>
        <dbReference type="ChEBI" id="CHEBI:78597"/>
        <dbReference type="ChEBI" id="CHEBI:78599"/>
        <dbReference type="ChEBI" id="CHEBI:78608"/>
        <dbReference type="EC" id="2.3.2.2"/>
    </reaction>
</comment>
<dbReference type="RefSeq" id="WP_128353644.1">
    <property type="nucleotide sequence ID" value="NZ_CP022987.1"/>
</dbReference>
<evidence type="ECO:0000313" key="13">
    <source>
        <dbReference type="Proteomes" id="UP000283474"/>
    </source>
</evidence>
<dbReference type="GO" id="GO:0006751">
    <property type="term" value="P:glutathione catabolic process"/>
    <property type="evidence" value="ECO:0007669"/>
    <property type="project" value="UniProtKB-UniRule"/>
</dbReference>
<comment type="catalytic activity">
    <reaction evidence="2 11">
        <text>glutathione + H2O = L-cysteinylglycine + L-glutamate</text>
        <dbReference type="Rhea" id="RHEA:28807"/>
        <dbReference type="ChEBI" id="CHEBI:15377"/>
        <dbReference type="ChEBI" id="CHEBI:29985"/>
        <dbReference type="ChEBI" id="CHEBI:57925"/>
        <dbReference type="ChEBI" id="CHEBI:61694"/>
        <dbReference type="EC" id="3.4.19.13"/>
    </reaction>
</comment>
<evidence type="ECO:0000256" key="11">
    <source>
        <dbReference type="RuleBase" id="RU368036"/>
    </source>
</evidence>
<evidence type="ECO:0000256" key="9">
    <source>
        <dbReference type="PIRSR" id="PIRSR600101-1"/>
    </source>
</evidence>
<dbReference type="Gene3D" id="1.10.246.130">
    <property type="match status" value="1"/>
</dbReference>
<evidence type="ECO:0000256" key="3">
    <source>
        <dbReference type="ARBA" id="ARBA00009381"/>
    </source>
</evidence>
<feature type="active site" description="Nucleophile" evidence="9">
    <location>
        <position position="420"/>
    </location>
</feature>
<feature type="binding site" evidence="10">
    <location>
        <begin position="485"/>
        <end position="486"/>
    </location>
    <ligand>
        <name>L-glutamate</name>
        <dbReference type="ChEBI" id="CHEBI:29985"/>
    </ligand>
</feature>
<keyword evidence="11" id="KW-0317">Glutathione biosynthesis</keyword>
<evidence type="ECO:0000256" key="8">
    <source>
        <dbReference type="ARBA" id="ARBA00047417"/>
    </source>
</evidence>
<protein>
    <recommendedName>
        <fullName evidence="11">Glutathione hydrolase proenzyme</fullName>
        <ecNumber evidence="11">2.3.2.2</ecNumber>
        <ecNumber evidence="11">3.4.19.13</ecNumber>
    </recommendedName>
    <component>
        <recommendedName>
            <fullName evidence="11">Glutathione hydrolase large chain</fullName>
        </recommendedName>
    </component>
    <component>
        <recommendedName>
            <fullName evidence="11">Glutathione hydrolase small chain</fullName>
        </recommendedName>
    </component>
</protein>
<organism evidence="12 13">
    <name type="scientific">Pollutimonas thiosulfatoxidans</name>
    <dbReference type="NCBI Taxonomy" id="2028345"/>
    <lineage>
        <taxon>Bacteria</taxon>
        <taxon>Pseudomonadati</taxon>
        <taxon>Pseudomonadota</taxon>
        <taxon>Betaproteobacteria</taxon>
        <taxon>Burkholderiales</taxon>
        <taxon>Alcaligenaceae</taxon>
        <taxon>Pollutimonas</taxon>
    </lineage>
</organism>
<sequence>MKLIGKGTALTAWLAVLVLAGCTGWPIVDGQASAPQEAPAATAAFKEDIAPEAASGRVARHVVRAKDYMLVSAHPLATRAGARILADGGTAIDAVIASQMVLTLVEPQSSGIGGGAFIVSYDKASQTMQTYDGRETAPAAARADRYMQEGAPIEFWDAVHSGLSVGVPGVLHALALAHADHGRMDWASLFAPAITLAEEGFAVTPRLHTSLEANHALRDQPDAAAYFYDPAGRAWPVGHWLRNPALAQTLRLIAQDGPQAFYRGRIAEDIVAAVARHAVPGDLTVADMAGYRALRREPLCAPYKVYEVCGMPPPSSGPLAVIQMLNILSHTPISSLAPQSLAAVHLFSEAGRLAFADRDYYVADPAYVDVPVEAMISPSYLALRAALINPTKSQGSMPPGDPAGMRAVRGRDNSAELPSTTHVVAVDRAGNVVSMTSSIETAFGSKIFVDGFLLNNQLTDFSFASVDAQGRPVANRIEAGKRPRSSMAPMIVMHQGQPVMAIGAPGGAAIINYVAKTILGVLDWGLDIQAAISLPNFGSRNRHTELERGTSLHSLAAGLQAMGHEVREVDATSGLHGIVLTPSGLEGGADPRREGLAMGE</sequence>
<dbReference type="Gene3D" id="3.60.20.40">
    <property type="match status" value="1"/>
</dbReference>
<comment type="subunit">
    <text evidence="11">This enzyme consists of two polypeptide chains, which are synthesized in precursor form from a single polypeptide.</text>
</comment>
<comment type="pathway">
    <text evidence="11">Sulfur metabolism; glutathione metabolism.</text>
</comment>
<comment type="similarity">
    <text evidence="3 11">Belongs to the gamma-glutamyltransferase family.</text>
</comment>
<evidence type="ECO:0000256" key="10">
    <source>
        <dbReference type="PIRSR" id="PIRSR600101-2"/>
    </source>
</evidence>
<evidence type="ECO:0000256" key="2">
    <source>
        <dbReference type="ARBA" id="ARBA00001089"/>
    </source>
</evidence>
<dbReference type="KEGG" id="pus:CKA81_01085"/>
<keyword evidence="6 11" id="KW-0865">Zymogen</keyword>
<dbReference type="InterPro" id="IPR051792">
    <property type="entry name" value="GGT_bact"/>
</dbReference>
<keyword evidence="4 11" id="KW-0808">Transferase</keyword>
<keyword evidence="13" id="KW-1185">Reference proteome</keyword>
<dbReference type="InterPro" id="IPR000101">
    <property type="entry name" value="GGT_peptidase"/>
</dbReference>
<dbReference type="GO" id="GO:0036374">
    <property type="term" value="F:glutathione hydrolase activity"/>
    <property type="evidence" value="ECO:0007669"/>
    <property type="project" value="UniProtKB-UniRule"/>
</dbReference>
<dbReference type="EC" id="2.3.2.2" evidence="11"/>
<evidence type="ECO:0000256" key="5">
    <source>
        <dbReference type="ARBA" id="ARBA00022801"/>
    </source>
</evidence>
<dbReference type="EMBL" id="CP022987">
    <property type="protein sequence ID" value="QAA92591.1"/>
    <property type="molecule type" value="Genomic_DNA"/>
</dbReference>
<reference evidence="12 13" key="1">
    <citation type="submission" date="2017-08" db="EMBL/GenBank/DDBJ databases">
        <authorList>
            <person name="Park S.-J."/>
            <person name="Kim H."/>
        </authorList>
    </citation>
    <scope>NUCLEOTIDE SEQUENCE [LARGE SCALE GENOMIC DNA]</scope>
    <source>
        <strain evidence="13">ye3</strain>
    </source>
</reference>
<dbReference type="NCBIfam" id="TIGR00066">
    <property type="entry name" value="g_glut_trans"/>
    <property type="match status" value="1"/>
</dbReference>
<dbReference type="InterPro" id="IPR043138">
    <property type="entry name" value="GGT_lsub"/>
</dbReference>
<evidence type="ECO:0000256" key="1">
    <source>
        <dbReference type="ARBA" id="ARBA00001049"/>
    </source>
</evidence>
<dbReference type="PANTHER" id="PTHR43199">
    <property type="entry name" value="GLUTATHIONE HYDROLASE"/>
    <property type="match status" value="1"/>
</dbReference>
<dbReference type="UniPathway" id="UPA00204"/>
<dbReference type="Proteomes" id="UP000283474">
    <property type="component" value="Chromosome"/>
</dbReference>
<gene>
    <name evidence="12" type="primary">ggt</name>
    <name evidence="12" type="ORF">CKA81_01085</name>
</gene>
<dbReference type="OrthoDB" id="5297205at2"/>
<dbReference type="GO" id="GO:0006750">
    <property type="term" value="P:glutathione biosynthetic process"/>
    <property type="evidence" value="ECO:0007669"/>
    <property type="project" value="UniProtKB-KW"/>
</dbReference>
<name>A0A410G8J1_9BURK</name>
<dbReference type="PANTHER" id="PTHR43199:SF1">
    <property type="entry name" value="GLUTATHIONE HYDROLASE PROENZYME"/>
    <property type="match status" value="1"/>
</dbReference>
<evidence type="ECO:0000256" key="4">
    <source>
        <dbReference type="ARBA" id="ARBA00022679"/>
    </source>
</evidence>
<comment type="catalytic activity">
    <reaction evidence="1 11">
        <text>an S-substituted glutathione + H2O = an S-substituted L-cysteinylglycine + L-glutamate</text>
        <dbReference type="Rhea" id="RHEA:59468"/>
        <dbReference type="ChEBI" id="CHEBI:15377"/>
        <dbReference type="ChEBI" id="CHEBI:29985"/>
        <dbReference type="ChEBI" id="CHEBI:90779"/>
        <dbReference type="ChEBI" id="CHEBI:143103"/>
        <dbReference type="EC" id="3.4.19.13"/>
    </reaction>
</comment>
<evidence type="ECO:0000256" key="6">
    <source>
        <dbReference type="ARBA" id="ARBA00023145"/>
    </source>
</evidence>
<keyword evidence="5 11" id="KW-0378">Hydrolase</keyword>
<keyword evidence="7 11" id="KW-0012">Acyltransferase</keyword>
<dbReference type="EC" id="3.4.19.13" evidence="11"/>
<dbReference type="InterPro" id="IPR029055">
    <property type="entry name" value="Ntn_hydrolases_N"/>
</dbReference>
<proteinExistence type="inferred from homology"/>
<feature type="binding site" evidence="10">
    <location>
        <position position="134"/>
    </location>
    <ligand>
        <name>L-glutamate</name>
        <dbReference type="ChEBI" id="CHEBI:29985"/>
    </ligand>
</feature>
<dbReference type="GO" id="GO:0103068">
    <property type="term" value="F:leukotriene C4 gamma-glutamyl transferase activity"/>
    <property type="evidence" value="ECO:0007669"/>
    <property type="project" value="UniProtKB-EC"/>
</dbReference>
<feature type="binding site" evidence="10">
    <location>
        <position position="507"/>
    </location>
    <ligand>
        <name>L-glutamate</name>
        <dbReference type="ChEBI" id="CHEBI:29985"/>
    </ligand>
</feature>
<dbReference type="InterPro" id="IPR043137">
    <property type="entry name" value="GGT_ssub_C"/>
</dbReference>
<dbReference type="AlphaFoldDB" id="A0A410G8J1"/>
<evidence type="ECO:0000256" key="7">
    <source>
        <dbReference type="ARBA" id="ARBA00023315"/>
    </source>
</evidence>
<feature type="binding site" evidence="10">
    <location>
        <position position="460"/>
    </location>
    <ligand>
        <name>L-glutamate</name>
        <dbReference type="ChEBI" id="CHEBI:29985"/>
    </ligand>
</feature>
<accession>A0A410G8J1</accession>
<dbReference type="PROSITE" id="PS51257">
    <property type="entry name" value="PROKAR_LIPOPROTEIN"/>
    <property type="match status" value="1"/>
</dbReference>
<dbReference type="PRINTS" id="PR01210">
    <property type="entry name" value="GGTRANSPTASE"/>
</dbReference>
<comment type="PTM">
    <text evidence="11">Cleaved by autocatalysis into a large and a small subunit.</text>
</comment>